<dbReference type="Pfam" id="PF01940">
    <property type="entry name" value="DUF92"/>
    <property type="match status" value="1"/>
</dbReference>
<feature type="transmembrane region" description="Helical" evidence="6">
    <location>
        <begin position="139"/>
        <end position="160"/>
    </location>
</feature>
<evidence type="ECO:0000256" key="2">
    <source>
        <dbReference type="ARBA" id="ARBA00009012"/>
    </source>
</evidence>
<evidence type="ECO:0000256" key="6">
    <source>
        <dbReference type="SAM" id="Phobius"/>
    </source>
</evidence>
<dbReference type="RefSeq" id="WP_247415772.1">
    <property type="nucleotide sequence ID" value="NZ_JALLGW010000001.1"/>
</dbReference>
<feature type="transmembrane region" description="Helical" evidence="6">
    <location>
        <begin position="251"/>
        <end position="278"/>
    </location>
</feature>
<dbReference type="PANTHER" id="PTHR13353">
    <property type="entry name" value="TRANSMEMBRANE PROTEIN 19"/>
    <property type="match status" value="1"/>
</dbReference>
<reference evidence="7 8" key="1">
    <citation type="journal article" date="2019" name="Int. J. Syst. Evol. Microbiol.">
        <title>The Global Catalogue of Microorganisms (GCM) 10K type strain sequencing project: providing services to taxonomists for standard genome sequencing and annotation.</title>
        <authorList>
            <consortium name="The Broad Institute Genomics Platform"/>
            <consortium name="The Broad Institute Genome Sequencing Center for Infectious Disease"/>
            <person name="Wu L."/>
            <person name="Ma J."/>
        </authorList>
    </citation>
    <scope>NUCLEOTIDE SEQUENCE [LARGE SCALE GENOMIC DNA]</scope>
    <source>
        <strain evidence="7 8">CGMCC 1.12543</strain>
    </source>
</reference>
<protein>
    <submittedName>
        <fullName evidence="7">DUF92 domain-containing protein</fullName>
    </submittedName>
</protein>
<keyword evidence="4 6" id="KW-1133">Transmembrane helix</keyword>
<feature type="transmembrane region" description="Helical" evidence="6">
    <location>
        <begin position="87"/>
        <end position="105"/>
    </location>
</feature>
<name>A0ABD5RP72_9EURY</name>
<dbReference type="AlphaFoldDB" id="A0ABD5RP72"/>
<comment type="caution">
    <text evidence="7">The sequence shown here is derived from an EMBL/GenBank/DDBJ whole genome shotgun (WGS) entry which is preliminary data.</text>
</comment>
<accession>A0ABD5RP72</accession>
<dbReference type="PANTHER" id="PTHR13353:SF5">
    <property type="entry name" value="TRANSMEMBRANE PROTEIN 19"/>
    <property type="match status" value="1"/>
</dbReference>
<dbReference type="InterPro" id="IPR002794">
    <property type="entry name" value="DUF92_TMEM19"/>
</dbReference>
<dbReference type="GO" id="GO:0016020">
    <property type="term" value="C:membrane"/>
    <property type="evidence" value="ECO:0007669"/>
    <property type="project" value="UniProtKB-SubCell"/>
</dbReference>
<feature type="transmembrane region" description="Helical" evidence="6">
    <location>
        <begin position="406"/>
        <end position="427"/>
    </location>
</feature>
<proteinExistence type="inferred from homology"/>
<evidence type="ECO:0000256" key="3">
    <source>
        <dbReference type="ARBA" id="ARBA00022692"/>
    </source>
</evidence>
<feature type="transmembrane region" description="Helical" evidence="6">
    <location>
        <begin position="172"/>
        <end position="191"/>
    </location>
</feature>
<evidence type="ECO:0000313" key="8">
    <source>
        <dbReference type="Proteomes" id="UP001596099"/>
    </source>
</evidence>
<gene>
    <name evidence="7" type="ORF">ACFPYI_13985</name>
</gene>
<organism evidence="7 8">
    <name type="scientific">Halomarina salina</name>
    <dbReference type="NCBI Taxonomy" id="1872699"/>
    <lineage>
        <taxon>Archaea</taxon>
        <taxon>Methanobacteriati</taxon>
        <taxon>Methanobacteriota</taxon>
        <taxon>Stenosarchaea group</taxon>
        <taxon>Halobacteria</taxon>
        <taxon>Halobacteriales</taxon>
        <taxon>Natronomonadaceae</taxon>
        <taxon>Halomarina</taxon>
    </lineage>
</organism>
<feature type="transmembrane region" description="Helical" evidence="6">
    <location>
        <begin position="44"/>
        <end position="66"/>
    </location>
</feature>
<keyword evidence="3 6" id="KW-0812">Transmembrane</keyword>
<evidence type="ECO:0000256" key="1">
    <source>
        <dbReference type="ARBA" id="ARBA00004141"/>
    </source>
</evidence>
<evidence type="ECO:0000256" key="5">
    <source>
        <dbReference type="ARBA" id="ARBA00023136"/>
    </source>
</evidence>
<comment type="subcellular location">
    <subcellularLocation>
        <location evidence="1">Membrane</location>
        <topology evidence="1">Multi-pass membrane protein</topology>
    </subcellularLocation>
</comment>
<feature type="transmembrane region" description="Helical" evidence="6">
    <location>
        <begin position="376"/>
        <end position="399"/>
    </location>
</feature>
<evidence type="ECO:0000256" key="4">
    <source>
        <dbReference type="ARBA" id="ARBA00022989"/>
    </source>
</evidence>
<keyword evidence="8" id="KW-1185">Reference proteome</keyword>
<feature type="transmembrane region" description="Helical" evidence="6">
    <location>
        <begin position="439"/>
        <end position="460"/>
    </location>
</feature>
<feature type="transmembrane region" description="Helical" evidence="6">
    <location>
        <begin position="221"/>
        <end position="239"/>
    </location>
</feature>
<evidence type="ECO:0000313" key="7">
    <source>
        <dbReference type="EMBL" id="MFC5972446.1"/>
    </source>
</evidence>
<comment type="similarity">
    <text evidence="2">Belongs to the TMEM19 family.</text>
</comment>
<dbReference type="Proteomes" id="UP001596099">
    <property type="component" value="Unassembled WGS sequence"/>
</dbReference>
<sequence length="461" mass="46513">MSQTVRRAGAYTLVSLLALVAPVSPAVADRLALPATVGDSAAVGIPTAAVVTAAPFVLLALAAFVVPEDSALFDLFARPSDYEEGTLYGLVGFSLAAAALALVGTSFDLPMTVYVTSVVLLAFGTLAEKASLELSSDRFLATTAFAVAAFGAGVLAQVAVAALGETAFTPPQAVFLAASGAMLAALLRSMLYDRDDPLVMTSTALVLWLFADLPLDLTATQVVVAIAVSLALGYASYALQTGSVTGVLTGTLLAFLSVVLGSYGWFAVLISFFAIGGLSTKFRYDDKLDRGIAEENEGARGSGNVLANSAAALVALLGWAAHGHIGVPQDLFLFAFAGSVAAAMSDTLSSEIGGLYDDPRLITTFQTVPPGTDGGVTWQGGLAGLVGACIVGLISWVAFQLSPTGTGVVVLAGVCGMVVDSLLGATVEGTLLDNKGVNFVATTAAGVVAAALAVAVGIVAF</sequence>
<keyword evidence="5 6" id="KW-0472">Membrane</keyword>
<dbReference type="EMBL" id="JBHSQH010000001">
    <property type="protein sequence ID" value="MFC5972446.1"/>
    <property type="molecule type" value="Genomic_DNA"/>
</dbReference>